<dbReference type="NCBIfam" id="TIGR01509">
    <property type="entry name" value="HAD-SF-IA-v3"/>
    <property type="match status" value="1"/>
</dbReference>
<dbReference type="SFLD" id="SFLDG01129">
    <property type="entry name" value="C1.5:_HAD__Beta-PGM__Phosphata"/>
    <property type="match status" value="1"/>
</dbReference>
<dbReference type="InterPro" id="IPR006439">
    <property type="entry name" value="HAD-SF_hydro_IA"/>
</dbReference>
<dbReference type="KEGG" id="hlr:HALLA_07815"/>
<reference evidence="2 3" key="1">
    <citation type="submission" date="2014-01" db="EMBL/GenBank/DDBJ databases">
        <authorList>
            <consortium name="DOE Joint Genome Institute"/>
            <person name="Anderson I."/>
            <person name="Huntemann M."/>
            <person name="Han J."/>
            <person name="Chen A."/>
            <person name="Kyrpides N."/>
            <person name="Mavromatis K."/>
            <person name="Markowitz V."/>
            <person name="Palaniappan K."/>
            <person name="Ivanova N."/>
            <person name="Schaumberg A."/>
            <person name="Pati A."/>
            <person name="Liolios K."/>
            <person name="Nordberg H.P."/>
            <person name="Cantor M.N."/>
            <person name="Hua S.X."/>
            <person name="Woyke T."/>
        </authorList>
    </citation>
    <scope>NUCLEOTIDE SEQUENCE [LARGE SCALE GENOMIC DNA]</scope>
    <source>
        <strain evidence="2 3">XH-48</strain>
    </source>
</reference>
<dbReference type="SFLD" id="SFLDS00003">
    <property type="entry name" value="Haloacid_Dehalogenase"/>
    <property type="match status" value="1"/>
</dbReference>
<dbReference type="InterPro" id="IPR036412">
    <property type="entry name" value="HAD-like_sf"/>
</dbReference>
<dbReference type="Proteomes" id="UP000019024">
    <property type="component" value="Chromosome"/>
</dbReference>
<evidence type="ECO:0000313" key="2">
    <source>
        <dbReference type="EMBL" id="AHF98780.1"/>
    </source>
</evidence>
<gene>
    <name evidence="2" type="ORF">HALLA_07815</name>
</gene>
<sequence length="222" mass="23933">MSYDAICFDLDSTLCEPIEDRDALLETTFERAGVEQFCTTAQLRYASRDLPTADTDRQFFEHLFSTAAEQAGVAPSVAPDLAGAYLETVDPARVRFRSGAEAALELAAERGPVALITNGGEETQSKKLAALGLADTFDAKVFVDPKNGVPPKPDSTPFELALSALEVEPNETLHIGDNLHADVAGANAMGMDSAWIDLGHGTELEHEPTYRLTSLEEFESIV</sequence>
<dbReference type="eggNOG" id="arCOG02291">
    <property type="taxonomic scope" value="Archaea"/>
</dbReference>
<evidence type="ECO:0000256" key="1">
    <source>
        <dbReference type="ARBA" id="ARBA00007958"/>
    </source>
</evidence>
<dbReference type="Pfam" id="PF00702">
    <property type="entry name" value="Hydrolase"/>
    <property type="match status" value="1"/>
</dbReference>
<dbReference type="PANTHER" id="PTHR47478">
    <property type="match status" value="1"/>
</dbReference>
<dbReference type="Gene3D" id="1.20.120.710">
    <property type="entry name" value="Haloacid dehalogenase hydrolase-like domain"/>
    <property type="match status" value="1"/>
</dbReference>
<dbReference type="OrthoDB" id="27736at2157"/>
<dbReference type="NCBIfam" id="TIGR01549">
    <property type="entry name" value="HAD-SF-IA-v1"/>
    <property type="match status" value="1"/>
</dbReference>
<proteinExistence type="inferred from homology"/>
<dbReference type="GeneID" id="25144390"/>
<comment type="similarity">
    <text evidence="1">Belongs to the HAD-like hydrolase superfamily.</text>
</comment>
<dbReference type="HOGENOM" id="CLU_045011_8_2_2"/>
<name>W0JJ84_9EURY</name>
<accession>W0JJ84</accession>
<dbReference type="RefSeq" id="WP_049951979.1">
    <property type="nucleotide sequence ID" value="NZ_CP007055.1"/>
</dbReference>
<evidence type="ECO:0000313" key="3">
    <source>
        <dbReference type="Proteomes" id="UP000019024"/>
    </source>
</evidence>
<protein>
    <submittedName>
        <fullName evidence="2">Haloacid dehalogenase</fullName>
    </submittedName>
</protein>
<dbReference type="EMBL" id="CP007055">
    <property type="protein sequence ID" value="AHF98780.1"/>
    <property type="molecule type" value="Genomic_DNA"/>
</dbReference>
<dbReference type="AlphaFoldDB" id="W0JJ84"/>
<dbReference type="Gene3D" id="3.40.50.1000">
    <property type="entry name" value="HAD superfamily/HAD-like"/>
    <property type="match status" value="1"/>
</dbReference>
<dbReference type="InterPro" id="IPR052550">
    <property type="entry name" value="Pyrimidine_5'-ntase_YjjG"/>
</dbReference>
<dbReference type="PANTHER" id="PTHR47478:SF1">
    <property type="entry name" value="PYRIMIDINE 5'-NUCLEOTIDASE YJJG"/>
    <property type="match status" value="1"/>
</dbReference>
<organism evidence="2 3">
    <name type="scientific">Halostagnicola larsenii XH-48</name>
    <dbReference type="NCBI Taxonomy" id="797299"/>
    <lineage>
        <taxon>Archaea</taxon>
        <taxon>Methanobacteriati</taxon>
        <taxon>Methanobacteriota</taxon>
        <taxon>Stenosarchaea group</taxon>
        <taxon>Halobacteria</taxon>
        <taxon>Halobacteriales</taxon>
        <taxon>Natrialbaceae</taxon>
        <taxon>Halostagnicola</taxon>
    </lineage>
</organism>
<dbReference type="InterPro" id="IPR023214">
    <property type="entry name" value="HAD_sf"/>
</dbReference>
<dbReference type="SUPFAM" id="SSF56784">
    <property type="entry name" value="HAD-like"/>
    <property type="match status" value="1"/>
</dbReference>
<keyword evidence="3" id="KW-1185">Reference proteome</keyword>
<dbReference type="STRING" id="797299.HALLA_07815"/>